<sequence>MADSKRRNEEHRRSKAHLPNATRPRKPRRTTRGTGGCRGSDEEEGAGEAGEGAGEAGEGAREGGGEEGREGRRGLGGGVEGGDGEDDDGGGEEGEEEEEDHVQEFDCDQRGEVVRGVERLRAAEDGAGEEGVSQDAQ</sequence>
<feature type="region of interest" description="Disordered" evidence="1">
    <location>
        <begin position="1"/>
        <end position="113"/>
    </location>
</feature>
<proteinExistence type="predicted"/>
<name>A0AAP0JIB3_9MAGN</name>
<dbReference type="EMBL" id="JBBNAF010000006">
    <property type="protein sequence ID" value="KAK9134487.1"/>
    <property type="molecule type" value="Genomic_DNA"/>
</dbReference>
<comment type="caution">
    <text evidence="2">The sequence shown here is derived from an EMBL/GenBank/DDBJ whole genome shotgun (WGS) entry which is preliminary data.</text>
</comment>
<evidence type="ECO:0000313" key="3">
    <source>
        <dbReference type="Proteomes" id="UP001420932"/>
    </source>
</evidence>
<gene>
    <name evidence="2" type="ORF">Syun_013817</name>
</gene>
<evidence type="ECO:0000256" key="1">
    <source>
        <dbReference type="SAM" id="MobiDB-lite"/>
    </source>
</evidence>
<dbReference type="Proteomes" id="UP001420932">
    <property type="component" value="Unassembled WGS sequence"/>
</dbReference>
<protein>
    <submittedName>
        <fullName evidence="2">Uncharacterized protein</fullName>
    </submittedName>
</protein>
<accession>A0AAP0JIB3</accession>
<feature type="compositionally biased region" description="Basic and acidic residues" evidence="1">
    <location>
        <begin position="102"/>
        <end position="113"/>
    </location>
</feature>
<dbReference type="AlphaFoldDB" id="A0AAP0JIB3"/>
<evidence type="ECO:0000313" key="2">
    <source>
        <dbReference type="EMBL" id="KAK9134487.1"/>
    </source>
</evidence>
<feature type="compositionally biased region" description="Basic and acidic residues" evidence="1">
    <location>
        <begin position="1"/>
        <end position="12"/>
    </location>
</feature>
<reference evidence="2 3" key="1">
    <citation type="submission" date="2024-01" db="EMBL/GenBank/DDBJ databases">
        <title>Genome assemblies of Stephania.</title>
        <authorList>
            <person name="Yang L."/>
        </authorList>
    </citation>
    <scope>NUCLEOTIDE SEQUENCE [LARGE SCALE GENOMIC DNA]</scope>
    <source>
        <strain evidence="2">YNDBR</strain>
        <tissue evidence="2">Leaf</tissue>
    </source>
</reference>
<feature type="compositionally biased region" description="Basic and acidic residues" evidence="1">
    <location>
        <begin position="58"/>
        <end position="73"/>
    </location>
</feature>
<organism evidence="2 3">
    <name type="scientific">Stephania yunnanensis</name>
    <dbReference type="NCBI Taxonomy" id="152371"/>
    <lineage>
        <taxon>Eukaryota</taxon>
        <taxon>Viridiplantae</taxon>
        <taxon>Streptophyta</taxon>
        <taxon>Embryophyta</taxon>
        <taxon>Tracheophyta</taxon>
        <taxon>Spermatophyta</taxon>
        <taxon>Magnoliopsida</taxon>
        <taxon>Ranunculales</taxon>
        <taxon>Menispermaceae</taxon>
        <taxon>Menispermoideae</taxon>
        <taxon>Cissampelideae</taxon>
        <taxon>Stephania</taxon>
    </lineage>
</organism>
<feature type="compositionally biased region" description="Gly residues" evidence="1">
    <location>
        <begin position="47"/>
        <end position="57"/>
    </location>
</feature>
<feature type="compositionally biased region" description="Acidic residues" evidence="1">
    <location>
        <begin position="82"/>
        <end position="101"/>
    </location>
</feature>
<keyword evidence="3" id="KW-1185">Reference proteome</keyword>